<dbReference type="Proteomes" id="UP000238348">
    <property type="component" value="Chromosome"/>
</dbReference>
<feature type="chain" id="PRO_5014642781" description="Peptidase C51 domain-containing protein" evidence="1">
    <location>
        <begin position="35"/>
        <end position="260"/>
    </location>
</feature>
<dbReference type="AlphaFoldDB" id="A0A2L0F6L4"/>
<organism evidence="2 3">
    <name type="scientific">Sorangium cellulosum</name>
    <name type="common">Polyangium cellulosum</name>
    <dbReference type="NCBI Taxonomy" id="56"/>
    <lineage>
        <taxon>Bacteria</taxon>
        <taxon>Pseudomonadati</taxon>
        <taxon>Myxococcota</taxon>
        <taxon>Polyangia</taxon>
        <taxon>Polyangiales</taxon>
        <taxon>Polyangiaceae</taxon>
        <taxon>Sorangium</taxon>
    </lineage>
</organism>
<sequence length="260" mass="27964">MNASKRRSSRSVVHALPAVILAGLCALAPRAAQAQSAAEPSLLYWANTLADHVAPENNEYGSSPSYVFWAGVAGSSDYKSRTFCSTFVTNVLKQTYGLSSYHISTWFGSTSPNAILYHDRIVQQVGFEQIWYIDEIAAGDVIAIKYPAGSMASGHVAIAAGAARPRIASYPYVSGTTQYEIAVVDSSNTGHGMTDSRRNPDGSWHPGVGKGLMRFYANSSGEIVGHTWSPQASATYYPNYVRAIAVGRVTTPYAERALPE</sequence>
<proteinExistence type="predicted"/>
<evidence type="ECO:0000256" key="1">
    <source>
        <dbReference type="SAM" id="SignalP"/>
    </source>
</evidence>
<keyword evidence="1" id="KW-0732">Signal</keyword>
<evidence type="ECO:0008006" key="4">
    <source>
        <dbReference type="Google" id="ProtNLM"/>
    </source>
</evidence>
<accession>A0A2L0F6L4</accession>
<dbReference type="EMBL" id="CP012673">
    <property type="protein sequence ID" value="AUX47200.1"/>
    <property type="molecule type" value="Genomic_DNA"/>
</dbReference>
<evidence type="ECO:0000313" key="3">
    <source>
        <dbReference type="Proteomes" id="UP000238348"/>
    </source>
</evidence>
<protein>
    <recommendedName>
        <fullName evidence="4">Peptidase C51 domain-containing protein</fullName>
    </recommendedName>
</protein>
<evidence type="ECO:0000313" key="2">
    <source>
        <dbReference type="EMBL" id="AUX47200.1"/>
    </source>
</evidence>
<gene>
    <name evidence="2" type="ORF">SOCE26_087120</name>
</gene>
<dbReference type="OrthoDB" id="5508267at2"/>
<name>A0A2L0F6L4_SORCE</name>
<dbReference type="RefSeq" id="WP_104985253.1">
    <property type="nucleotide sequence ID" value="NZ_CP012673.1"/>
</dbReference>
<reference evidence="2 3" key="1">
    <citation type="submission" date="2015-09" db="EMBL/GenBank/DDBJ databases">
        <title>Sorangium comparison.</title>
        <authorList>
            <person name="Zaburannyi N."/>
            <person name="Bunk B."/>
            <person name="Overmann J."/>
            <person name="Mueller R."/>
        </authorList>
    </citation>
    <scope>NUCLEOTIDE SEQUENCE [LARGE SCALE GENOMIC DNA]</scope>
    <source>
        <strain evidence="2 3">So ce26</strain>
    </source>
</reference>
<feature type="signal peptide" evidence="1">
    <location>
        <begin position="1"/>
        <end position="34"/>
    </location>
</feature>